<evidence type="ECO:0000256" key="4">
    <source>
        <dbReference type="ARBA" id="ARBA00023002"/>
    </source>
</evidence>
<keyword evidence="6" id="KW-1185">Reference proteome</keyword>
<evidence type="ECO:0000256" key="1">
    <source>
        <dbReference type="ARBA" id="ARBA00010139"/>
    </source>
</evidence>
<dbReference type="InterPro" id="IPR036188">
    <property type="entry name" value="FAD/NAD-bd_sf"/>
</dbReference>
<dbReference type="Proteomes" id="UP001209540">
    <property type="component" value="Unassembled WGS sequence"/>
</dbReference>
<dbReference type="EMBL" id="JAIXMP010000012">
    <property type="protein sequence ID" value="KAI9264199.1"/>
    <property type="molecule type" value="Genomic_DNA"/>
</dbReference>
<dbReference type="Gene3D" id="3.50.50.60">
    <property type="entry name" value="FAD/NAD(P)-binding domain"/>
    <property type="match status" value="3"/>
</dbReference>
<keyword evidence="2" id="KW-0285">Flavoprotein</keyword>
<dbReference type="GO" id="GO:0004499">
    <property type="term" value="F:N,N-dimethylaniline monooxygenase activity"/>
    <property type="evidence" value="ECO:0007669"/>
    <property type="project" value="InterPro"/>
</dbReference>
<dbReference type="GO" id="GO:0050661">
    <property type="term" value="F:NADP binding"/>
    <property type="evidence" value="ECO:0007669"/>
    <property type="project" value="InterPro"/>
</dbReference>
<organism evidence="5 6">
    <name type="scientific">Phascolomyces articulosus</name>
    <dbReference type="NCBI Taxonomy" id="60185"/>
    <lineage>
        <taxon>Eukaryota</taxon>
        <taxon>Fungi</taxon>
        <taxon>Fungi incertae sedis</taxon>
        <taxon>Mucoromycota</taxon>
        <taxon>Mucoromycotina</taxon>
        <taxon>Mucoromycetes</taxon>
        <taxon>Mucorales</taxon>
        <taxon>Lichtheimiaceae</taxon>
        <taxon>Phascolomyces</taxon>
    </lineage>
</organism>
<dbReference type="InterPro" id="IPR020946">
    <property type="entry name" value="Flavin_mOase-like"/>
</dbReference>
<accession>A0AAD5KAQ2</accession>
<gene>
    <name evidence="5" type="ORF">BDA99DRAFT_580348</name>
</gene>
<evidence type="ECO:0000313" key="5">
    <source>
        <dbReference type="EMBL" id="KAI9264199.1"/>
    </source>
</evidence>
<sequence length="507" mass="57987">MSTKKDSSPTIAIIGTGFSGICAAIQLEKQLGIKAQLFEICKDIGGVWNVNQYIGIESYAPSHLYSLSFEPNPSWKERFSSQSEIHNYMKGVAKKYHLYERTKFETEVIQLEWQEKQQQWFVQWRNVNNHQETESGIFDFVISGVGLLRIANIPKEFLGFEGPIIHTAYWDSSIDYTNKRIAIIGSGATAIQVIPKLRKVTSHIYSYQRTPAWVLIRKQYSYSGFAKFIFRWVPFAMKLYRIYLYFLHESYHIGFGNHKMLGAITLKYYTKTMTSRLVKAGRPDLIPALIPDYPPGCKRICQSETYLEAMAQPNVSVIRSGVKEIRGRTLVDKDGNETEADILILATGFDTKNITGNLEVYGRGGRSLRKYYEETHPQTYKTIAVHGFPNYFFLAGPGSNLGHNSIIQMIEAQTQHAIKIIKAMKKNNIAAIEPTQSAQDEYFAATQKSFEGTVWKGGCTSWYLDNKGAVHALWSKSATAFWIMLQKPNFNDFIQYRKNKENRIRNL</sequence>
<reference evidence="5" key="1">
    <citation type="journal article" date="2022" name="IScience">
        <title>Evolution of zygomycete secretomes and the origins of terrestrial fungal ecologies.</title>
        <authorList>
            <person name="Chang Y."/>
            <person name="Wang Y."/>
            <person name="Mondo S."/>
            <person name="Ahrendt S."/>
            <person name="Andreopoulos W."/>
            <person name="Barry K."/>
            <person name="Beard J."/>
            <person name="Benny G.L."/>
            <person name="Blankenship S."/>
            <person name="Bonito G."/>
            <person name="Cuomo C."/>
            <person name="Desiro A."/>
            <person name="Gervers K.A."/>
            <person name="Hundley H."/>
            <person name="Kuo A."/>
            <person name="LaButti K."/>
            <person name="Lang B.F."/>
            <person name="Lipzen A."/>
            <person name="O'Donnell K."/>
            <person name="Pangilinan J."/>
            <person name="Reynolds N."/>
            <person name="Sandor L."/>
            <person name="Smith M.E."/>
            <person name="Tsang A."/>
            <person name="Grigoriev I.V."/>
            <person name="Stajich J.E."/>
            <person name="Spatafora J.W."/>
        </authorList>
    </citation>
    <scope>NUCLEOTIDE SEQUENCE</scope>
    <source>
        <strain evidence="5">RSA 2281</strain>
    </source>
</reference>
<dbReference type="SUPFAM" id="SSF51905">
    <property type="entry name" value="FAD/NAD(P)-binding domain"/>
    <property type="match status" value="1"/>
</dbReference>
<name>A0AAD5KAQ2_9FUNG</name>
<dbReference type="PANTHER" id="PTHR42877:SF4">
    <property type="entry name" value="FAD_NAD(P)-BINDING DOMAIN-CONTAINING PROTEIN-RELATED"/>
    <property type="match status" value="1"/>
</dbReference>
<evidence type="ECO:0000256" key="2">
    <source>
        <dbReference type="ARBA" id="ARBA00022630"/>
    </source>
</evidence>
<keyword evidence="4" id="KW-0560">Oxidoreductase</keyword>
<dbReference type="Pfam" id="PF00743">
    <property type="entry name" value="FMO-like"/>
    <property type="match status" value="1"/>
</dbReference>
<reference evidence="5" key="2">
    <citation type="submission" date="2023-02" db="EMBL/GenBank/DDBJ databases">
        <authorList>
            <consortium name="DOE Joint Genome Institute"/>
            <person name="Mondo S.J."/>
            <person name="Chang Y."/>
            <person name="Wang Y."/>
            <person name="Ahrendt S."/>
            <person name="Andreopoulos W."/>
            <person name="Barry K."/>
            <person name="Beard J."/>
            <person name="Benny G.L."/>
            <person name="Blankenship S."/>
            <person name="Bonito G."/>
            <person name="Cuomo C."/>
            <person name="Desiro A."/>
            <person name="Gervers K.A."/>
            <person name="Hundley H."/>
            <person name="Kuo A."/>
            <person name="LaButti K."/>
            <person name="Lang B.F."/>
            <person name="Lipzen A."/>
            <person name="O'Donnell K."/>
            <person name="Pangilinan J."/>
            <person name="Reynolds N."/>
            <person name="Sandor L."/>
            <person name="Smith M.W."/>
            <person name="Tsang A."/>
            <person name="Grigoriev I.V."/>
            <person name="Stajich J.E."/>
            <person name="Spatafora J.W."/>
        </authorList>
    </citation>
    <scope>NUCLEOTIDE SEQUENCE</scope>
    <source>
        <strain evidence="5">RSA 2281</strain>
    </source>
</reference>
<protein>
    <submittedName>
        <fullName evidence="5">Cyclohexanone monooxygenase</fullName>
    </submittedName>
</protein>
<comment type="similarity">
    <text evidence="1">Belongs to the FAD-binding monooxygenase family.</text>
</comment>
<proteinExistence type="inferred from homology"/>
<comment type="caution">
    <text evidence="5">The sequence shown here is derived from an EMBL/GenBank/DDBJ whole genome shotgun (WGS) entry which is preliminary data.</text>
</comment>
<dbReference type="PANTHER" id="PTHR42877">
    <property type="entry name" value="L-ORNITHINE N(5)-MONOOXYGENASE-RELATED"/>
    <property type="match status" value="1"/>
</dbReference>
<keyword evidence="3" id="KW-0274">FAD</keyword>
<evidence type="ECO:0000313" key="6">
    <source>
        <dbReference type="Proteomes" id="UP001209540"/>
    </source>
</evidence>
<keyword evidence="5" id="KW-0503">Monooxygenase</keyword>
<evidence type="ECO:0000256" key="3">
    <source>
        <dbReference type="ARBA" id="ARBA00022827"/>
    </source>
</evidence>
<dbReference type="InterPro" id="IPR051209">
    <property type="entry name" value="FAD-bind_Monooxygenase_sf"/>
</dbReference>
<dbReference type="GO" id="GO:0050660">
    <property type="term" value="F:flavin adenine dinucleotide binding"/>
    <property type="evidence" value="ECO:0007669"/>
    <property type="project" value="InterPro"/>
</dbReference>
<dbReference type="AlphaFoldDB" id="A0AAD5KAQ2"/>